<dbReference type="SUPFAM" id="SSF58104">
    <property type="entry name" value="Methyl-accepting chemotaxis protein (MCP) signaling domain"/>
    <property type="match status" value="1"/>
</dbReference>
<evidence type="ECO:0000256" key="9">
    <source>
        <dbReference type="ARBA" id="ARBA00029447"/>
    </source>
</evidence>
<sequence length="644" mass="70109">MQKLTLKTIFIGFVLFALCVITAVSAFINTSQFSELYYSQTEAEYLPNSVGRISEEIRSEIMYPIILSESLAQNGLLHQWMRDGESGATSHASALAYFNQLKQQSGAAAVFWVSGASKNYYTHEGLFKTISAQEERDKWFFSFLNSSLQRELAIDADERTGALTLFVNVSIEIDGKRSGVAGLGYDVSAISKMVTDRKLGQAGYLFLIDDKGMIIAHANTSLSEKNINEMPSYKVISTLTQQHQQGFSFTKAVFDDQEVYIAVQTVRDAGLKVVALLPTTEVSGAINQVILISVAASVLLAIAFVIATVYFGNWLSVQIRKVGDDLLTMAGNGGDLTKRLDDSVNNELGHLAKGFNAIIGKVRELVAEIQSTEKAIKTGIEELASLAENTFKATQTQRAQTDQVATAITEMGQTITEVSGIAHQTAADTESAVQETMATNKNMALTSATMHELNQVMVMVDQTITEFASQASAINSVVEVINAISEQTNLLALNAAIEAARAGEQGRGFAVVADEVRNLAKRTQDSTLEIRDQINQLQHTSSQSLLAIQQGTASSRKVTESTEESVRSLLAIQRKFEDISGGNHQVASATEEQGTVVEHINLSAHLISDSANEIYQNAEQQLKAIQSLQARAEHLRLLVSQFKV</sequence>
<keyword evidence="7 12" id="KW-0472">Membrane</keyword>
<keyword evidence="6 12" id="KW-1133">Transmembrane helix</keyword>
<proteinExistence type="inferred from homology"/>
<dbReference type="Gene3D" id="1.10.287.950">
    <property type="entry name" value="Methyl-accepting chemotaxis protein"/>
    <property type="match status" value="1"/>
</dbReference>
<comment type="subcellular location">
    <subcellularLocation>
        <location evidence="1">Cell membrane</location>
        <topology evidence="1">Multi-pass membrane protein</topology>
    </subcellularLocation>
</comment>
<dbReference type="InterPro" id="IPR004090">
    <property type="entry name" value="Chemotax_Me-accpt_rcpt"/>
</dbReference>
<dbReference type="Gene3D" id="3.30.450.20">
    <property type="entry name" value="PAS domain"/>
    <property type="match status" value="1"/>
</dbReference>
<dbReference type="SMART" id="SM00304">
    <property type="entry name" value="HAMP"/>
    <property type="match status" value="1"/>
</dbReference>
<keyword evidence="3" id="KW-0488">Methylation</keyword>
<dbReference type="Proteomes" id="UP001257909">
    <property type="component" value="Unassembled WGS sequence"/>
</dbReference>
<dbReference type="SMART" id="SM00283">
    <property type="entry name" value="MA"/>
    <property type="match status" value="1"/>
</dbReference>
<evidence type="ECO:0000256" key="2">
    <source>
        <dbReference type="ARBA" id="ARBA00022475"/>
    </source>
</evidence>
<keyword evidence="2" id="KW-1003">Cell membrane</keyword>
<comment type="caution">
    <text evidence="15">The sequence shown here is derived from an EMBL/GenBank/DDBJ whole genome shotgun (WGS) entry which is preliminary data.</text>
</comment>
<evidence type="ECO:0000256" key="8">
    <source>
        <dbReference type="ARBA" id="ARBA00023224"/>
    </source>
</evidence>
<dbReference type="Pfam" id="PF00672">
    <property type="entry name" value="HAMP"/>
    <property type="match status" value="1"/>
</dbReference>
<dbReference type="InterPro" id="IPR004089">
    <property type="entry name" value="MCPsignal_dom"/>
</dbReference>
<dbReference type="EMBL" id="JAVDWR010000005">
    <property type="protein sequence ID" value="MDR7121003.1"/>
    <property type="molecule type" value="Genomic_DNA"/>
</dbReference>
<feature type="coiled-coil region" evidence="11">
    <location>
        <begin position="608"/>
        <end position="638"/>
    </location>
</feature>
<dbReference type="CDD" id="cd12912">
    <property type="entry name" value="PDC2_MCP_like"/>
    <property type="match status" value="1"/>
</dbReference>
<evidence type="ECO:0000256" key="5">
    <source>
        <dbReference type="ARBA" id="ARBA00022692"/>
    </source>
</evidence>
<dbReference type="PRINTS" id="PR00260">
    <property type="entry name" value="CHEMTRNSDUCR"/>
</dbReference>
<dbReference type="PROSITE" id="PS50111">
    <property type="entry name" value="CHEMOTAXIS_TRANSDUC_2"/>
    <property type="match status" value="1"/>
</dbReference>
<dbReference type="Pfam" id="PF00015">
    <property type="entry name" value="MCPsignal"/>
    <property type="match status" value="1"/>
</dbReference>
<evidence type="ECO:0000256" key="10">
    <source>
        <dbReference type="PROSITE-ProRule" id="PRU00284"/>
    </source>
</evidence>
<dbReference type="InterPro" id="IPR033479">
    <property type="entry name" value="dCache_1"/>
</dbReference>
<keyword evidence="8 10" id="KW-0807">Transducer</keyword>
<dbReference type="InterPro" id="IPR003660">
    <property type="entry name" value="HAMP_dom"/>
</dbReference>
<organism evidence="15 16">
    <name type="scientific">Rheinheimera soli</name>
    <dbReference type="NCBI Taxonomy" id="443616"/>
    <lineage>
        <taxon>Bacteria</taxon>
        <taxon>Pseudomonadati</taxon>
        <taxon>Pseudomonadota</taxon>
        <taxon>Gammaproteobacteria</taxon>
        <taxon>Chromatiales</taxon>
        <taxon>Chromatiaceae</taxon>
        <taxon>Rheinheimera</taxon>
    </lineage>
</organism>
<evidence type="ECO:0000256" key="12">
    <source>
        <dbReference type="SAM" id="Phobius"/>
    </source>
</evidence>
<evidence type="ECO:0000256" key="4">
    <source>
        <dbReference type="ARBA" id="ARBA00022500"/>
    </source>
</evidence>
<name>A0ABU1VZ69_9GAMM</name>
<evidence type="ECO:0000313" key="16">
    <source>
        <dbReference type="Proteomes" id="UP001257909"/>
    </source>
</evidence>
<evidence type="ECO:0000259" key="13">
    <source>
        <dbReference type="PROSITE" id="PS50111"/>
    </source>
</evidence>
<comment type="similarity">
    <text evidence="9">Belongs to the methyl-accepting chemotaxis (MCP) protein family.</text>
</comment>
<feature type="domain" description="HAMP" evidence="14">
    <location>
        <begin position="313"/>
        <end position="367"/>
    </location>
</feature>
<evidence type="ECO:0000313" key="15">
    <source>
        <dbReference type="EMBL" id="MDR7121003.1"/>
    </source>
</evidence>
<feature type="domain" description="Methyl-accepting transducer" evidence="13">
    <location>
        <begin position="372"/>
        <end position="608"/>
    </location>
</feature>
<evidence type="ECO:0000259" key="14">
    <source>
        <dbReference type="PROSITE" id="PS50885"/>
    </source>
</evidence>
<keyword evidence="16" id="KW-1185">Reference proteome</keyword>
<dbReference type="PANTHER" id="PTHR32089">
    <property type="entry name" value="METHYL-ACCEPTING CHEMOTAXIS PROTEIN MCPB"/>
    <property type="match status" value="1"/>
</dbReference>
<dbReference type="CDD" id="cd06225">
    <property type="entry name" value="HAMP"/>
    <property type="match status" value="1"/>
</dbReference>
<accession>A0ABU1VZ69</accession>
<feature type="transmembrane region" description="Helical" evidence="12">
    <location>
        <begin position="289"/>
        <end position="311"/>
    </location>
</feature>
<evidence type="ECO:0000256" key="7">
    <source>
        <dbReference type="ARBA" id="ARBA00023136"/>
    </source>
</evidence>
<keyword evidence="11" id="KW-0175">Coiled coil</keyword>
<keyword evidence="5 12" id="KW-0812">Transmembrane</keyword>
<dbReference type="PANTHER" id="PTHR32089:SF39">
    <property type="entry name" value="METHYL-ACCEPTING CHEMOTAXIS PROTEIN HLYB"/>
    <property type="match status" value="1"/>
</dbReference>
<dbReference type="Pfam" id="PF02743">
    <property type="entry name" value="dCache_1"/>
    <property type="match status" value="1"/>
</dbReference>
<gene>
    <name evidence="15" type="ORF">J2W69_001944</name>
</gene>
<evidence type="ECO:0000256" key="6">
    <source>
        <dbReference type="ARBA" id="ARBA00022989"/>
    </source>
</evidence>
<keyword evidence="4" id="KW-0145">Chemotaxis</keyword>
<evidence type="ECO:0000256" key="3">
    <source>
        <dbReference type="ARBA" id="ARBA00022481"/>
    </source>
</evidence>
<protein>
    <submittedName>
        <fullName evidence="15">Methyl-accepting chemotaxis protein</fullName>
    </submittedName>
</protein>
<dbReference type="RefSeq" id="WP_310277343.1">
    <property type="nucleotide sequence ID" value="NZ_JAVDWR010000005.1"/>
</dbReference>
<reference evidence="15 16" key="1">
    <citation type="submission" date="2023-07" db="EMBL/GenBank/DDBJ databases">
        <title>Sorghum-associated microbial communities from plants grown in Nebraska, USA.</title>
        <authorList>
            <person name="Schachtman D."/>
        </authorList>
    </citation>
    <scope>NUCLEOTIDE SEQUENCE [LARGE SCALE GENOMIC DNA]</scope>
    <source>
        <strain evidence="15 16">4138</strain>
    </source>
</reference>
<evidence type="ECO:0000256" key="11">
    <source>
        <dbReference type="SAM" id="Coils"/>
    </source>
</evidence>
<evidence type="ECO:0000256" key="1">
    <source>
        <dbReference type="ARBA" id="ARBA00004651"/>
    </source>
</evidence>
<dbReference type="PROSITE" id="PS50885">
    <property type="entry name" value="HAMP"/>
    <property type="match status" value="1"/>
</dbReference>